<dbReference type="GO" id="GO:0015627">
    <property type="term" value="C:type II protein secretion system complex"/>
    <property type="evidence" value="ECO:0007669"/>
    <property type="project" value="TreeGrafter"/>
</dbReference>
<dbReference type="SMART" id="SM00278">
    <property type="entry name" value="HhH1"/>
    <property type="match status" value="2"/>
</dbReference>
<dbReference type="InterPro" id="IPR003583">
    <property type="entry name" value="Hlx-hairpin-Hlx_DNA-bd_motif"/>
</dbReference>
<dbReference type="InterPro" id="IPR004509">
    <property type="entry name" value="Competence_ComEA_HhH"/>
</dbReference>
<dbReference type="KEGG" id="rmar:GBA65_10015"/>
<dbReference type="Pfam" id="PF12836">
    <property type="entry name" value="HHH_3"/>
    <property type="match status" value="1"/>
</dbReference>
<dbReference type="SUPFAM" id="SSF47781">
    <property type="entry name" value="RuvA domain 2-like"/>
    <property type="match status" value="1"/>
</dbReference>
<evidence type="ECO:0000259" key="1">
    <source>
        <dbReference type="SMART" id="SM00278"/>
    </source>
</evidence>
<reference evidence="2 3" key="1">
    <citation type="submission" date="2019-10" db="EMBL/GenBank/DDBJ databases">
        <title>Rubrobacter sp nov SCSIO 52915 isolated from a deep-sea sediment in the South China Sea.</title>
        <authorList>
            <person name="Chen R.W."/>
        </authorList>
    </citation>
    <scope>NUCLEOTIDE SEQUENCE [LARGE SCALE GENOMIC DNA]</scope>
    <source>
        <strain evidence="2 3">SCSIO 52915</strain>
    </source>
</reference>
<evidence type="ECO:0000313" key="3">
    <source>
        <dbReference type="Proteomes" id="UP000502706"/>
    </source>
</evidence>
<dbReference type="GO" id="GO:0003677">
    <property type="term" value="F:DNA binding"/>
    <property type="evidence" value="ECO:0007669"/>
    <property type="project" value="InterPro"/>
</dbReference>
<dbReference type="InterPro" id="IPR051675">
    <property type="entry name" value="Endo/Exo/Phosphatase_dom_1"/>
</dbReference>
<dbReference type="InterPro" id="IPR010994">
    <property type="entry name" value="RuvA_2-like"/>
</dbReference>
<sequence>MFGNEFETATSTSRGGWLPSGRLRRYKPQVVVSALVVIVLSGGAYYSSRASEATPRVVYSTSLEEAIVEAQAPLLVDVNTAEPEDLEELPEVGPSTAQSIVEYREENGSFRSLDELEEVPGIGPKTLEKIKPFAGV</sequence>
<evidence type="ECO:0000313" key="2">
    <source>
        <dbReference type="EMBL" id="QIN78799.1"/>
    </source>
</evidence>
<organism evidence="2 3">
    <name type="scientific">Rubrobacter marinus</name>
    <dbReference type="NCBI Taxonomy" id="2653852"/>
    <lineage>
        <taxon>Bacteria</taxon>
        <taxon>Bacillati</taxon>
        <taxon>Actinomycetota</taxon>
        <taxon>Rubrobacteria</taxon>
        <taxon>Rubrobacterales</taxon>
        <taxon>Rubrobacteraceae</taxon>
        <taxon>Rubrobacter</taxon>
    </lineage>
</organism>
<accession>A0A6G8PX46</accession>
<dbReference type="PANTHER" id="PTHR21180">
    <property type="entry name" value="ENDONUCLEASE/EXONUCLEASE/PHOSPHATASE FAMILY DOMAIN-CONTAINING PROTEIN 1"/>
    <property type="match status" value="1"/>
</dbReference>
<name>A0A6G8PX46_9ACTN</name>
<protein>
    <recommendedName>
        <fullName evidence="1">Helix-hairpin-helix DNA-binding motif class 1 domain-containing protein</fullName>
    </recommendedName>
</protein>
<dbReference type="EMBL" id="CP045121">
    <property type="protein sequence ID" value="QIN78799.1"/>
    <property type="molecule type" value="Genomic_DNA"/>
</dbReference>
<keyword evidence="3" id="KW-1185">Reference proteome</keyword>
<dbReference type="Proteomes" id="UP000502706">
    <property type="component" value="Chromosome"/>
</dbReference>
<dbReference type="Gene3D" id="1.10.150.280">
    <property type="entry name" value="AF1531-like domain"/>
    <property type="match status" value="1"/>
</dbReference>
<feature type="domain" description="Helix-hairpin-helix DNA-binding motif class 1" evidence="1">
    <location>
        <begin position="84"/>
        <end position="103"/>
    </location>
</feature>
<dbReference type="AlphaFoldDB" id="A0A6G8PX46"/>
<dbReference type="GO" id="GO:0006281">
    <property type="term" value="P:DNA repair"/>
    <property type="evidence" value="ECO:0007669"/>
    <property type="project" value="InterPro"/>
</dbReference>
<dbReference type="NCBIfam" id="TIGR00426">
    <property type="entry name" value="competence protein ComEA helix-hairpin-helix repeat region"/>
    <property type="match status" value="1"/>
</dbReference>
<feature type="domain" description="Helix-hairpin-helix DNA-binding motif class 1" evidence="1">
    <location>
        <begin position="114"/>
        <end position="133"/>
    </location>
</feature>
<proteinExistence type="predicted"/>
<gene>
    <name evidence="2" type="ORF">GBA65_10015</name>
</gene>
<dbReference type="PANTHER" id="PTHR21180:SF32">
    <property type="entry name" value="ENDONUCLEASE_EXONUCLEASE_PHOSPHATASE FAMILY DOMAIN-CONTAINING PROTEIN 1"/>
    <property type="match status" value="1"/>
</dbReference>
<dbReference type="GO" id="GO:0015628">
    <property type="term" value="P:protein secretion by the type II secretion system"/>
    <property type="evidence" value="ECO:0007669"/>
    <property type="project" value="TreeGrafter"/>
</dbReference>